<dbReference type="PANTHER" id="PTHR43995">
    <property type="entry name" value="PRE-MRNA-PROCESSING FACTOR 19"/>
    <property type="match status" value="1"/>
</dbReference>
<accession>A0A1G4MBI3</accession>
<dbReference type="InterPro" id="IPR013083">
    <property type="entry name" value="Znf_RING/FYVE/PHD"/>
</dbReference>
<keyword evidence="11 14" id="KW-0508">mRNA splicing</keyword>
<dbReference type="OrthoDB" id="687049at2759"/>
<keyword evidence="4" id="KW-0853">WD repeat</keyword>
<keyword evidence="8" id="KW-0677">Repeat</keyword>
<keyword evidence="7 14" id="KW-0747">Spliceosome</keyword>
<evidence type="ECO:0000313" key="17">
    <source>
        <dbReference type="Proteomes" id="UP000190831"/>
    </source>
</evidence>
<keyword evidence="13 14" id="KW-0539">Nucleus</keyword>
<comment type="subcellular location">
    <subcellularLocation>
        <location evidence="1 14">Nucleus</location>
    </subcellularLocation>
</comment>
<comment type="catalytic activity">
    <reaction evidence="14">
        <text>S-ubiquitinyl-[E2 ubiquitin-conjugating enzyme]-L-cysteine + [acceptor protein]-L-lysine = [E2 ubiquitin-conjugating enzyme]-L-cysteine + N(6)-ubiquitinyl-[acceptor protein]-L-lysine.</text>
        <dbReference type="EC" id="2.3.2.27"/>
    </reaction>
</comment>
<dbReference type="CDD" id="cd16656">
    <property type="entry name" value="RING-Ubox_PRP19"/>
    <property type="match status" value="1"/>
</dbReference>
<sequence length="510" mass="56842">MFCAISGKPPKVAVVSPNSKCVFEKSLIESYVEQNGVDPITKDALSISQLIEIAQTPQQYALTNAVNSSTLKSNYSIPNLLTSLQNEWDAVMLENFQLRQQLDTCKKELSTALYRYEAAMRVATRATMDADKLKQELTTLTKNIGIEQPSSEELDPLPEDILQSFIQRSAAVAKESRKKKIQALPPDTFTFEAEQNTYTMQEGEYNFSTRFTNGNSLTGKLTTLYSTNGQCYLLKDVKSLGSLHNVTLDAGKTTYALPLDGSNIIIGTDEGSLGIYDLESHQTRKLSSKVHDGPVVNIAWPNAVTEDFFISVGSDGSIVFTNLKETTSFSLIRPNFNTTFADVHKDGLIILLGSKEELFIYSISNSENDPITVPHNPNEAGEIVSAKFGLNGYWLLLATANSFKVHDLRKPALPFAVEPIVLENKIIKAFDVDPACKLLFLLTEGPDELVELHHYQYNKSDKTWILQWSKDTNVELKRNRIDNINYVQQNETTYLQVLSGNAILSVQLNN</sequence>
<evidence type="ECO:0000256" key="8">
    <source>
        <dbReference type="ARBA" id="ARBA00022737"/>
    </source>
</evidence>
<dbReference type="UniPathway" id="UPA00143"/>
<dbReference type="FunFam" id="3.30.40.10:FF:000027">
    <property type="entry name" value="Pre-mRNA-processing factor 19, putative"/>
    <property type="match status" value="1"/>
</dbReference>
<proteinExistence type="inferred from homology"/>
<organism evidence="16 17">
    <name type="scientific">Lachancea fermentati</name>
    <name type="common">Zygosaccharomyces fermentati</name>
    <dbReference type="NCBI Taxonomy" id="4955"/>
    <lineage>
        <taxon>Eukaryota</taxon>
        <taxon>Fungi</taxon>
        <taxon>Dikarya</taxon>
        <taxon>Ascomycota</taxon>
        <taxon>Saccharomycotina</taxon>
        <taxon>Saccharomycetes</taxon>
        <taxon>Saccharomycetales</taxon>
        <taxon>Saccharomycetaceae</taxon>
        <taxon>Lachancea</taxon>
    </lineage>
</organism>
<evidence type="ECO:0000256" key="6">
    <source>
        <dbReference type="ARBA" id="ARBA00022679"/>
    </source>
</evidence>
<dbReference type="InterPro" id="IPR015943">
    <property type="entry name" value="WD40/YVTN_repeat-like_dom_sf"/>
</dbReference>
<dbReference type="GO" id="GO:0005737">
    <property type="term" value="C:cytoplasm"/>
    <property type="evidence" value="ECO:0007669"/>
    <property type="project" value="TreeGrafter"/>
</dbReference>
<keyword evidence="9 14" id="KW-0227">DNA damage</keyword>
<keyword evidence="5 14" id="KW-0507">mRNA processing</keyword>
<dbReference type="PANTHER" id="PTHR43995:SF1">
    <property type="entry name" value="PRE-MRNA-PROCESSING FACTOR 19"/>
    <property type="match status" value="1"/>
</dbReference>
<dbReference type="SUPFAM" id="SSF50978">
    <property type="entry name" value="WD40 repeat-like"/>
    <property type="match status" value="1"/>
</dbReference>
<name>A0A1G4MBI3_LACFM</name>
<evidence type="ECO:0000256" key="10">
    <source>
        <dbReference type="ARBA" id="ARBA00022786"/>
    </source>
</evidence>
<dbReference type="AlphaFoldDB" id="A0A1G4MBI3"/>
<evidence type="ECO:0000256" key="2">
    <source>
        <dbReference type="ARBA" id="ARBA00004906"/>
    </source>
</evidence>
<evidence type="ECO:0000256" key="4">
    <source>
        <dbReference type="ARBA" id="ARBA00022574"/>
    </source>
</evidence>
<evidence type="ECO:0000256" key="13">
    <source>
        <dbReference type="ARBA" id="ARBA00023242"/>
    </source>
</evidence>
<reference evidence="16 17" key="1">
    <citation type="submission" date="2016-03" db="EMBL/GenBank/DDBJ databases">
        <authorList>
            <person name="Devillers H."/>
        </authorList>
    </citation>
    <scope>NUCLEOTIDE SEQUENCE [LARGE SCALE GENOMIC DNA]</scope>
    <source>
        <strain evidence="16">CBS 6772</strain>
    </source>
</reference>
<dbReference type="Gene3D" id="2.130.10.10">
    <property type="entry name" value="YVTN repeat-like/Quinoprotein amine dehydrogenase"/>
    <property type="match status" value="1"/>
</dbReference>
<dbReference type="STRING" id="4955.A0A1G4MBI3"/>
<dbReference type="EC" id="2.3.2.27" evidence="14"/>
<comment type="pathway">
    <text evidence="2 14">Protein modification; protein ubiquitination.</text>
</comment>
<evidence type="ECO:0000256" key="9">
    <source>
        <dbReference type="ARBA" id="ARBA00022763"/>
    </source>
</evidence>
<comment type="subunit">
    <text evidence="14">Homotetramer.</text>
</comment>
<dbReference type="InterPro" id="IPR055340">
    <property type="entry name" value="RING-Ubox_PRP19"/>
</dbReference>
<keyword evidence="17" id="KW-1185">Reference proteome</keyword>
<dbReference type="SUPFAM" id="SSF57850">
    <property type="entry name" value="RING/U-box"/>
    <property type="match status" value="1"/>
</dbReference>
<dbReference type="SMART" id="SM00504">
    <property type="entry name" value="Ubox"/>
    <property type="match status" value="1"/>
</dbReference>
<dbReference type="GO" id="GO:0006281">
    <property type="term" value="P:DNA repair"/>
    <property type="evidence" value="ECO:0007669"/>
    <property type="project" value="UniProtKB-KW"/>
</dbReference>
<keyword evidence="12 14" id="KW-0234">DNA repair</keyword>
<evidence type="ECO:0000256" key="5">
    <source>
        <dbReference type="ARBA" id="ARBA00022664"/>
    </source>
</evidence>
<dbReference type="InterPro" id="IPR013915">
    <property type="entry name" value="Prp19_cc"/>
</dbReference>
<evidence type="ECO:0000256" key="12">
    <source>
        <dbReference type="ARBA" id="ARBA00023204"/>
    </source>
</evidence>
<protein>
    <recommendedName>
        <fullName evidence="14">Pre-mRNA-processing factor 19</fullName>
        <ecNumber evidence="14">2.3.2.27</ecNumber>
    </recommendedName>
</protein>
<dbReference type="Proteomes" id="UP000190831">
    <property type="component" value="Chromosome D"/>
</dbReference>
<comment type="similarity">
    <text evidence="3 14">Belongs to the WD repeat PRP19 family.</text>
</comment>
<gene>
    <name evidence="16" type="ORF">LAFE_0D05138G</name>
</gene>
<dbReference type="GO" id="GO:0000398">
    <property type="term" value="P:mRNA splicing, via spliceosome"/>
    <property type="evidence" value="ECO:0007669"/>
    <property type="project" value="InterPro"/>
</dbReference>
<dbReference type="InterPro" id="IPR036322">
    <property type="entry name" value="WD40_repeat_dom_sf"/>
</dbReference>
<dbReference type="PROSITE" id="PS51698">
    <property type="entry name" value="U_BOX"/>
    <property type="match status" value="1"/>
</dbReference>
<feature type="domain" description="U-box" evidence="15">
    <location>
        <begin position="1"/>
        <end position="76"/>
    </location>
</feature>
<dbReference type="Pfam" id="PF08606">
    <property type="entry name" value="Prp19"/>
    <property type="match status" value="1"/>
</dbReference>
<dbReference type="GO" id="GO:0071006">
    <property type="term" value="C:U2-type catalytic step 1 spliceosome"/>
    <property type="evidence" value="ECO:0007669"/>
    <property type="project" value="TreeGrafter"/>
</dbReference>
<evidence type="ECO:0000259" key="15">
    <source>
        <dbReference type="PROSITE" id="PS51698"/>
    </source>
</evidence>
<dbReference type="InterPro" id="IPR003613">
    <property type="entry name" value="Ubox_domain"/>
</dbReference>
<evidence type="ECO:0000256" key="7">
    <source>
        <dbReference type="ARBA" id="ARBA00022728"/>
    </source>
</evidence>
<dbReference type="OMA" id="MIAYSNE"/>
<keyword evidence="6 14" id="KW-0808">Transferase</keyword>
<dbReference type="GO" id="GO:0061630">
    <property type="term" value="F:ubiquitin protein ligase activity"/>
    <property type="evidence" value="ECO:0007669"/>
    <property type="project" value="UniProtKB-UniRule"/>
</dbReference>
<dbReference type="GO" id="GO:0000974">
    <property type="term" value="C:Prp19 complex"/>
    <property type="evidence" value="ECO:0007669"/>
    <property type="project" value="UniProtKB-UniRule"/>
</dbReference>
<keyword evidence="10 14" id="KW-0833">Ubl conjugation pathway</keyword>
<comment type="function">
    <text evidence="14">Ubiquitin-protein ligase which is mainly involved pre-mRNA splicing and DNA repair. Required for pre-mRNA splicing as component of the spliceosome.</text>
</comment>
<dbReference type="GO" id="GO:0070534">
    <property type="term" value="P:protein K63-linked ubiquitination"/>
    <property type="evidence" value="ECO:0007669"/>
    <property type="project" value="UniProtKB-UniRule"/>
</dbReference>
<dbReference type="EMBL" id="LT598492">
    <property type="protein sequence ID" value="SCW01103.1"/>
    <property type="molecule type" value="Genomic_DNA"/>
</dbReference>
<dbReference type="InterPro" id="IPR038959">
    <property type="entry name" value="Prp19"/>
</dbReference>
<evidence type="ECO:0000256" key="1">
    <source>
        <dbReference type="ARBA" id="ARBA00004123"/>
    </source>
</evidence>
<evidence type="ECO:0000256" key="14">
    <source>
        <dbReference type="RuleBase" id="RU367101"/>
    </source>
</evidence>
<evidence type="ECO:0000256" key="3">
    <source>
        <dbReference type="ARBA" id="ARBA00006388"/>
    </source>
</evidence>
<evidence type="ECO:0000256" key="11">
    <source>
        <dbReference type="ARBA" id="ARBA00023187"/>
    </source>
</evidence>
<dbReference type="Gene3D" id="3.30.40.10">
    <property type="entry name" value="Zinc/RING finger domain, C3HC4 (zinc finger)"/>
    <property type="match status" value="1"/>
</dbReference>
<evidence type="ECO:0000313" key="16">
    <source>
        <dbReference type="EMBL" id="SCW01103.1"/>
    </source>
</evidence>